<proteinExistence type="predicted"/>
<reference evidence="1 2" key="1">
    <citation type="journal article" date="2015" name="Genome Biol. Evol.">
        <title>The genome of winter moth (Operophtera brumata) provides a genomic perspective on sexual dimorphism and phenology.</title>
        <authorList>
            <person name="Derks M.F."/>
            <person name="Smit S."/>
            <person name="Salis L."/>
            <person name="Schijlen E."/>
            <person name="Bossers A."/>
            <person name="Mateman C."/>
            <person name="Pijl A.S."/>
            <person name="de Ridder D."/>
            <person name="Groenen M.A."/>
            <person name="Visser M.E."/>
            <person name="Megens H.J."/>
        </authorList>
    </citation>
    <scope>NUCLEOTIDE SEQUENCE [LARGE SCALE GENOMIC DNA]</scope>
    <source>
        <strain evidence="1">WM2013NL</strain>
        <tissue evidence="1">Head and thorax</tissue>
    </source>
</reference>
<comment type="caution">
    <text evidence="1">The sequence shown here is derived from an EMBL/GenBank/DDBJ whole genome shotgun (WGS) entry which is preliminary data.</text>
</comment>
<gene>
    <name evidence="1" type="ORF">OBRU01_09697</name>
</gene>
<sequence>MVVDIKSALVVDGVGPMCTQILNTHGIKVTNIPKITKEELLREIPVSRKYNMVVDIKSALVVDGVGPMCTQILNTHGIKVTNIPKITKEELLREIPLFFAVLPVLTQ</sequence>
<evidence type="ECO:0000313" key="2">
    <source>
        <dbReference type="Proteomes" id="UP000037510"/>
    </source>
</evidence>
<keyword evidence="2" id="KW-1185">Reference proteome</keyword>
<dbReference type="AlphaFoldDB" id="A0A0L7LDS7"/>
<dbReference type="Proteomes" id="UP000037510">
    <property type="component" value="Unassembled WGS sequence"/>
</dbReference>
<organism evidence="1 2">
    <name type="scientific">Operophtera brumata</name>
    <name type="common">Winter moth</name>
    <name type="synonym">Phalaena brumata</name>
    <dbReference type="NCBI Taxonomy" id="104452"/>
    <lineage>
        <taxon>Eukaryota</taxon>
        <taxon>Metazoa</taxon>
        <taxon>Ecdysozoa</taxon>
        <taxon>Arthropoda</taxon>
        <taxon>Hexapoda</taxon>
        <taxon>Insecta</taxon>
        <taxon>Pterygota</taxon>
        <taxon>Neoptera</taxon>
        <taxon>Endopterygota</taxon>
        <taxon>Lepidoptera</taxon>
        <taxon>Glossata</taxon>
        <taxon>Ditrysia</taxon>
        <taxon>Geometroidea</taxon>
        <taxon>Geometridae</taxon>
        <taxon>Larentiinae</taxon>
        <taxon>Operophtera</taxon>
    </lineage>
</organism>
<name>A0A0L7LDS7_OPEBR</name>
<accession>A0A0L7LDS7</accession>
<evidence type="ECO:0000313" key="1">
    <source>
        <dbReference type="EMBL" id="KOB73560.1"/>
    </source>
</evidence>
<dbReference type="EMBL" id="JTDY01001550">
    <property type="protein sequence ID" value="KOB73560.1"/>
    <property type="molecule type" value="Genomic_DNA"/>
</dbReference>
<protein>
    <submittedName>
        <fullName evidence="1">D-3-phosphoglycerate dehydrogenase</fullName>
    </submittedName>
</protein>